<dbReference type="Pfam" id="PF01551">
    <property type="entry name" value="Peptidase_M23"/>
    <property type="match status" value="1"/>
</dbReference>
<dbReference type="InterPro" id="IPR011055">
    <property type="entry name" value="Dup_hybrid_motif"/>
</dbReference>
<dbReference type="Gene3D" id="2.70.70.10">
    <property type="entry name" value="Glucose Permease (Domain IIA)"/>
    <property type="match status" value="1"/>
</dbReference>
<dbReference type="GO" id="GO:0004222">
    <property type="term" value="F:metalloendopeptidase activity"/>
    <property type="evidence" value="ECO:0007669"/>
    <property type="project" value="TreeGrafter"/>
</dbReference>
<dbReference type="PANTHER" id="PTHR21666:SF270">
    <property type="entry name" value="MUREIN HYDROLASE ACTIVATOR ENVC"/>
    <property type="match status" value="1"/>
</dbReference>
<dbReference type="FunFam" id="2.70.70.10:FF:000003">
    <property type="entry name" value="Murein hydrolase activator EnvC"/>
    <property type="match status" value="1"/>
</dbReference>
<organism evidence="2">
    <name type="scientific">marine metagenome</name>
    <dbReference type="NCBI Taxonomy" id="408172"/>
    <lineage>
        <taxon>unclassified sequences</taxon>
        <taxon>metagenomes</taxon>
        <taxon>ecological metagenomes</taxon>
    </lineage>
</organism>
<accession>A0A381VAW5</accession>
<protein>
    <recommendedName>
        <fullName evidence="1">M23ase beta-sheet core domain-containing protein</fullName>
    </recommendedName>
</protein>
<dbReference type="SUPFAM" id="SSF51261">
    <property type="entry name" value="Duplicated hybrid motif"/>
    <property type="match status" value="1"/>
</dbReference>
<proteinExistence type="predicted"/>
<dbReference type="CDD" id="cd12797">
    <property type="entry name" value="M23_peptidase"/>
    <property type="match status" value="1"/>
</dbReference>
<feature type="non-terminal residue" evidence="2">
    <location>
        <position position="1"/>
    </location>
</feature>
<dbReference type="PANTHER" id="PTHR21666">
    <property type="entry name" value="PEPTIDASE-RELATED"/>
    <property type="match status" value="1"/>
</dbReference>
<reference evidence="2" key="1">
    <citation type="submission" date="2018-05" db="EMBL/GenBank/DDBJ databases">
        <authorList>
            <person name="Lanie J.A."/>
            <person name="Ng W.-L."/>
            <person name="Kazmierczak K.M."/>
            <person name="Andrzejewski T.M."/>
            <person name="Davidsen T.M."/>
            <person name="Wayne K.J."/>
            <person name="Tettelin H."/>
            <person name="Glass J.I."/>
            <person name="Rusch D."/>
            <person name="Podicherti R."/>
            <person name="Tsui H.-C.T."/>
            <person name="Winkler M.E."/>
        </authorList>
    </citation>
    <scope>NUCLEOTIDE SEQUENCE</scope>
</reference>
<gene>
    <name evidence="2" type="ORF">METZ01_LOCUS90344</name>
</gene>
<dbReference type="EMBL" id="UINC01008323">
    <property type="protein sequence ID" value="SVA37490.1"/>
    <property type="molecule type" value="Genomic_DNA"/>
</dbReference>
<feature type="domain" description="M23ase beta-sheet core" evidence="1">
    <location>
        <begin position="69"/>
        <end position="162"/>
    </location>
</feature>
<dbReference type="InterPro" id="IPR050570">
    <property type="entry name" value="Cell_wall_metabolism_enzyme"/>
</dbReference>
<dbReference type="AlphaFoldDB" id="A0A381VAW5"/>
<evidence type="ECO:0000259" key="1">
    <source>
        <dbReference type="Pfam" id="PF01551"/>
    </source>
</evidence>
<evidence type="ECO:0000313" key="2">
    <source>
        <dbReference type="EMBL" id="SVA37490.1"/>
    </source>
</evidence>
<sequence length="168" mass="18844">QGVELLLLKENERELGKLLDELKVHQSKKINTVDKKFTFDSKKGKLIWPIKGKLLKKFGAQKKTTNLKWQGVLIGAKAGSDVNAISEGKIVFADWFRNFGLLVIIEHENGYLSLYGHNQKLFKSTGNFVKTGEKIAAVGDSGGQNNAALYFEIRKGKKTLNPSHWCKK</sequence>
<name>A0A381VAW5_9ZZZZ</name>
<dbReference type="InterPro" id="IPR016047">
    <property type="entry name" value="M23ase_b-sheet_dom"/>
</dbReference>